<feature type="compositionally biased region" description="Basic and acidic residues" evidence="9">
    <location>
        <begin position="262"/>
        <end position="278"/>
    </location>
</feature>
<dbReference type="InterPro" id="IPR029156">
    <property type="entry name" value="CTC1"/>
</dbReference>
<dbReference type="EMBL" id="JAAWVO010007985">
    <property type="protein sequence ID" value="MBN3312704.1"/>
    <property type="molecule type" value="Genomic_DNA"/>
</dbReference>
<comment type="subcellular location">
    <subcellularLocation>
        <location evidence="2">Chromosome</location>
        <location evidence="2">Telomere</location>
    </subcellularLocation>
    <subcellularLocation>
        <location evidence="1">Nucleus</location>
    </subcellularLocation>
</comment>
<proteinExistence type="inferred from homology"/>
<evidence type="ECO:0000256" key="3">
    <source>
        <dbReference type="ARBA" id="ARBA00006332"/>
    </source>
</evidence>
<keyword evidence="7" id="KW-0238">DNA-binding</keyword>
<keyword evidence="5" id="KW-0158">Chromosome</keyword>
<comment type="similarity">
    <text evidence="3">Belongs to the CTC1 family.</text>
</comment>
<evidence type="ECO:0000256" key="5">
    <source>
        <dbReference type="ARBA" id="ARBA00022454"/>
    </source>
</evidence>
<dbReference type="GO" id="GO:0010833">
    <property type="term" value="P:telomere maintenance via telomere lengthening"/>
    <property type="evidence" value="ECO:0007669"/>
    <property type="project" value="TreeGrafter"/>
</dbReference>
<dbReference type="GO" id="GO:0045740">
    <property type="term" value="P:positive regulation of DNA replication"/>
    <property type="evidence" value="ECO:0007669"/>
    <property type="project" value="TreeGrafter"/>
</dbReference>
<dbReference type="PANTHER" id="PTHR14865">
    <property type="entry name" value="CST COMPLEX SUBUNIT CTC1"/>
    <property type="match status" value="1"/>
</dbReference>
<comment type="caution">
    <text evidence="10">The sequence shown here is derived from an EMBL/GenBank/DDBJ whole genome shotgun (WGS) entry which is preliminary data.</text>
</comment>
<dbReference type="AlphaFoldDB" id="A0A8J7NEE8"/>
<evidence type="ECO:0000313" key="11">
    <source>
        <dbReference type="Proteomes" id="UP000736164"/>
    </source>
</evidence>
<evidence type="ECO:0000256" key="4">
    <source>
        <dbReference type="ARBA" id="ARBA00016175"/>
    </source>
</evidence>
<evidence type="ECO:0000256" key="6">
    <source>
        <dbReference type="ARBA" id="ARBA00022895"/>
    </source>
</evidence>
<evidence type="ECO:0000256" key="2">
    <source>
        <dbReference type="ARBA" id="ARBA00004574"/>
    </source>
</evidence>
<evidence type="ECO:0000256" key="9">
    <source>
        <dbReference type="SAM" id="MobiDB-lite"/>
    </source>
</evidence>
<dbReference type="GO" id="GO:0042162">
    <property type="term" value="F:telomeric DNA binding"/>
    <property type="evidence" value="ECO:0007669"/>
    <property type="project" value="TreeGrafter"/>
</dbReference>
<evidence type="ECO:0000256" key="7">
    <source>
        <dbReference type="ARBA" id="ARBA00023125"/>
    </source>
</evidence>
<reference evidence="10" key="1">
    <citation type="journal article" date="2021" name="Cell">
        <title>Tracing the genetic footprints of vertebrate landing in non-teleost ray-finned fishes.</title>
        <authorList>
            <person name="Bi X."/>
            <person name="Wang K."/>
            <person name="Yang L."/>
            <person name="Pan H."/>
            <person name="Jiang H."/>
            <person name="Wei Q."/>
            <person name="Fang M."/>
            <person name="Yu H."/>
            <person name="Zhu C."/>
            <person name="Cai Y."/>
            <person name="He Y."/>
            <person name="Gan X."/>
            <person name="Zeng H."/>
            <person name="Yu D."/>
            <person name="Zhu Y."/>
            <person name="Jiang H."/>
            <person name="Qiu Q."/>
            <person name="Yang H."/>
            <person name="Zhang Y.E."/>
            <person name="Wang W."/>
            <person name="Zhu M."/>
            <person name="He S."/>
            <person name="Zhang G."/>
        </authorList>
    </citation>
    <scope>NUCLEOTIDE SEQUENCE</scope>
    <source>
        <strain evidence="10">Allg_001</strain>
    </source>
</reference>
<protein>
    <recommendedName>
        <fullName evidence="4">CST complex subunit CTC1</fullName>
    </recommendedName>
</protein>
<feature type="non-terminal residue" evidence="10">
    <location>
        <position position="1119"/>
    </location>
</feature>
<evidence type="ECO:0000313" key="10">
    <source>
        <dbReference type="EMBL" id="MBN3312704.1"/>
    </source>
</evidence>
<evidence type="ECO:0000256" key="1">
    <source>
        <dbReference type="ARBA" id="ARBA00004123"/>
    </source>
</evidence>
<keyword evidence="6" id="KW-0779">Telomere</keyword>
<dbReference type="PANTHER" id="PTHR14865:SF2">
    <property type="entry name" value="CST COMPLEX SUBUNIT CTC1"/>
    <property type="match status" value="1"/>
</dbReference>
<evidence type="ECO:0000256" key="8">
    <source>
        <dbReference type="ARBA" id="ARBA00023242"/>
    </source>
</evidence>
<feature type="region of interest" description="Disordered" evidence="9">
    <location>
        <begin position="251"/>
        <end position="300"/>
    </location>
</feature>
<dbReference type="GO" id="GO:0003697">
    <property type="term" value="F:single-stranded DNA binding"/>
    <property type="evidence" value="ECO:0007669"/>
    <property type="project" value="InterPro"/>
</dbReference>
<dbReference type="GO" id="GO:1990879">
    <property type="term" value="C:CST complex"/>
    <property type="evidence" value="ECO:0007669"/>
    <property type="project" value="TreeGrafter"/>
</dbReference>
<name>A0A8J7NEE8_ATRSP</name>
<keyword evidence="8" id="KW-0539">Nucleus</keyword>
<feature type="region of interest" description="Disordered" evidence="9">
    <location>
        <begin position="661"/>
        <end position="691"/>
    </location>
</feature>
<organism evidence="10 11">
    <name type="scientific">Atractosteus spatula</name>
    <name type="common">Alligator gar</name>
    <name type="synonym">Lepisosteus spatula</name>
    <dbReference type="NCBI Taxonomy" id="7917"/>
    <lineage>
        <taxon>Eukaryota</taxon>
        <taxon>Metazoa</taxon>
        <taxon>Chordata</taxon>
        <taxon>Craniata</taxon>
        <taxon>Vertebrata</taxon>
        <taxon>Euteleostomi</taxon>
        <taxon>Actinopterygii</taxon>
        <taxon>Neopterygii</taxon>
        <taxon>Holostei</taxon>
        <taxon>Semionotiformes</taxon>
        <taxon>Lepisosteidae</taxon>
        <taxon>Atractosteus</taxon>
    </lineage>
</organism>
<gene>
    <name evidence="10" type="primary">Ctc1</name>
    <name evidence="10" type="ORF">GTO95_0007481</name>
</gene>
<feature type="non-terminal residue" evidence="10">
    <location>
        <position position="1"/>
    </location>
</feature>
<accession>A0A8J7NEE8</accession>
<dbReference type="InterPro" id="IPR042617">
    <property type="entry name" value="CTC1-like"/>
</dbReference>
<sequence length="1119" mass="123121">VSARLVSMGELVARQHTPCCSHVTWSTSQFREWAQEGERRVANCRVLPRDNLLLIGCLTDHHSNSRGGEAVYDGSLSLKDGSGSLYCEVLHLSTDWLGRLMLFPNWNYIPQNAASSGQKVEGYLELCCPPLPILPSPLTLEPEEPLFEGALRPHETARLLKQRFRSPGVRLVVCGQVSLLCPLLLPAALEMRSITCSQFLSCLPQNPSLLHWRQCLSVGVCVVISGLRVCTLRRVAAQLVLCPTPQSRLTGDTWTQEQTEGDTQKEEQTAGDTWRQERTAGQMDPEPDRTTGPKTDGQPVSVKPVLRCTAKRSKVIDYKGVISRVLIAEAGLYELDGEVGLCLAYQQVLNYGRGLRPGAEVKLSHVHFMYHPSPHFPPTLLCCCLRTALQIEGFSAVGSEFVPFHHQKSLYVRVLLERELGVSQYLWACHCAATLGERLCPRVVRPGRMRAVAGRFLRSLLPDSEAGAPGRRDIYREMLEEPHCCPLVEYSVNASPPCQTPSVSELVSLGESLGWESLCLPSLLPPTAPHLTSAELNPFLAWSVLSQPAWSLRPPAVLAGVLKPCGRSGRLQLLDQTGAVECVCVERDGDTQRALSNTAWIGCLVSVRRFSMVTERFLKTEFPSWRHLDQQQYIKERSCRVYVQFCVGDLELLSPSAAMSRLRSAGQTQSPRGEEDSGRPRGAAGSIRSEVATPPPCVSVLFRVLEKEGLSFRNMASNQAPGPAGLKMSFGASAVLLGEPSVCAGDSNNTHLPPEETESGDNGAPCRVQLLFLGAAVRWFHLLQPGCLYRLVAPDTADPSVLSSPSRPTYTGPQCPEARSLPVLPHWQIHTLALAPVPAPRQVSESSDHRILSVSEVLDGRTLFSLVSFKGRISQRITLQGVRDKTPDVQLQPSLCVEKAPGARLTVCDCLTPWISLQVYIELSHNPYTPGLIPGATVLFQKFHRRVSRAHSVYCRSVPLSCVTVEQLGNGQSWPADSSGHPSSETPLPIMLLGEWEAGQPRCIMGRVRCHVVCVLFLQLQWVCSLCSSVFKQGRCTRNYPPCHSDSGVFQAEAKAVVEDGSGEAQVWFSTPTVPALLSLGPSEWAGLQTHIRARGHLRVIHRGRSPENRVSERKRRWC</sequence>
<dbReference type="Proteomes" id="UP000736164">
    <property type="component" value="Unassembled WGS sequence"/>
</dbReference>
<dbReference type="Pfam" id="PF15489">
    <property type="entry name" value="CTC1"/>
    <property type="match status" value="1"/>
</dbReference>
<keyword evidence="11" id="KW-1185">Reference proteome</keyword>